<feature type="domain" description="Treslin N-terminal" evidence="2">
    <location>
        <begin position="64"/>
        <end position="195"/>
    </location>
</feature>
<feature type="compositionally biased region" description="Basic residues" evidence="1">
    <location>
        <begin position="936"/>
        <end position="950"/>
    </location>
</feature>
<feature type="region of interest" description="Disordered" evidence="1">
    <location>
        <begin position="1287"/>
        <end position="1310"/>
    </location>
</feature>
<feature type="region of interest" description="Disordered" evidence="1">
    <location>
        <begin position="998"/>
        <end position="1033"/>
    </location>
</feature>
<feature type="compositionally biased region" description="Basic and acidic residues" evidence="1">
    <location>
        <begin position="1461"/>
        <end position="1480"/>
    </location>
</feature>
<feature type="compositionally biased region" description="Polar residues" evidence="1">
    <location>
        <begin position="1225"/>
        <end position="1275"/>
    </location>
</feature>
<feature type="compositionally biased region" description="Polar residues" evidence="1">
    <location>
        <begin position="1301"/>
        <end position="1310"/>
    </location>
</feature>
<evidence type="ECO:0008006" key="6">
    <source>
        <dbReference type="Google" id="ProtNLM"/>
    </source>
</evidence>
<feature type="region of interest" description="Disordered" evidence="1">
    <location>
        <begin position="1161"/>
        <end position="1183"/>
    </location>
</feature>
<evidence type="ECO:0000259" key="3">
    <source>
        <dbReference type="Pfam" id="PF21855"/>
    </source>
</evidence>
<dbReference type="Pfam" id="PF21854">
    <property type="entry name" value="Treslin_N"/>
    <property type="match status" value="1"/>
</dbReference>
<evidence type="ECO:0000256" key="1">
    <source>
        <dbReference type="SAM" id="MobiDB-lite"/>
    </source>
</evidence>
<protein>
    <recommendedName>
        <fullName evidence="6">Treslin</fullName>
    </recommendedName>
</protein>
<dbReference type="PANTHER" id="PTHR21556">
    <property type="entry name" value="TRESLIN"/>
    <property type="match status" value="1"/>
</dbReference>
<feature type="compositionally biased region" description="Basic residues" evidence="1">
    <location>
        <begin position="142"/>
        <end position="161"/>
    </location>
</feature>
<evidence type="ECO:0000313" key="4">
    <source>
        <dbReference type="EMBL" id="CAK8676764.1"/>
    </source>
</evidence>
<reference evidence="4 5" key="1">
    <citation type="submission" date="2024-02" db="EMBL/GenBank/DDBJ databases">
        <authorList>
            <person name="Daric V."/>
            <person name="Darras S."/>
        </authorList>
    </citation>
    <scope>NUCLEOTIDE SEQUENCE [LARGE SCALE GENOMIC DNA]</scope>
</reference>
<feature type="compositionally biased region" description="Polar residues" evidence="1">
    <location>
        <begin position="1054"/>
        <end position="1064"/>
    </location>
</feature>
<feature type="region of interest" description="Disordered" evidence="1">
    <location>
        <begin position="1048"/>
        <end position="1092"/>
    </location>
</feature>
<gene>
    <name evidence="4" type="ORF">CVLEPA_LOCUS6205</name>
</gene>
<dbReference type="InterPro" id="IPR053920">
    <property type="entry name" value="Treslin_STD"/>
</dbReference>
<dbReference type="InterPro" id="IPR053919">
    <property type="entry name" value="Treslin_N"/>
</dbReference>
<evidence type="ECO:0000313" key="5">
    <source>
        <dbReference type="Proteomes" id="UP001642483"/>
    </source>
</evidence>
<feature type="region of interest" description="Disordered" evidence="1">
    <location>
        <begin position="289"/>
        <end position="330"/>
    </location>
</feature>
<feature type="region of interest" description="Disordered" evidence="1">
    <location>
        <begin position="936"/>
        <end position="986"/>
    </location>
</feature>
<feature type="region of interest" description="Disordered" evidence="1">
    <location>
        <begin position="1400"/>
        <end position="1488"/>
    </location>
</feature>
<dbReference type="InterPro" id="IPR026153">
    <property type="entry name" value="Treslin"/>
</dbReference>
<evidence type="ECO:0000259" key="2">
    <source>
        <dbReference type="Pfam" id="PF21854"/>
    </source>
</evidence>
<comment type="caution">
    <text evidence="4">The sequence shown here is derived from an EMBL/GenBank/DDBJ whole genome shotgun (WGS) entry which is preliminary data.</text>
</comment>
<dbReference type="Proteomes" id="UP001642483">
    <property type="component" value="Unassembled WGS sequence"/>
</dbReference>
<keyword evidence="5" id="KW-1185">Reference proteome</keyword>
<feature type="region of interest" description="Disordered" evidence="1">
    <location>
        <begin position="142"/>
        <end position="169"/>
    </location>
</feature>
<dbReference type="PANTHER" id="PTHR21556:SF2">
    <property type="entry name" value="TRESLIN"/>
    <property type="match status" value="1"/>
</dbReference>
<accession>A0ABP0FAP0</accession>
<name>A0ABP0FAP0_CLALP</name>
<feature type="compositionally biased region" description="Polar residues" evidence="1">
    <location>
        <begin position="1164"/>
        <end position="1176"/>
    </location>
</feature>
<sequence length="1613" mass="182685">MTDVGNKVLFLIHPNFNNPSKEEAKLWKDAVFSSVIRIITYFKSIPLSSAHYNPKDRKVISPGSKLKWGYKFAGDYSTRNGPATEFKSFEYKSFADFHDTLNDSIIEDTDASYNSHTLLDSFTAMVHDFQWEEHEIVSPVKPVRKRTNRGKDRSCKKKRLKQNLDEANDDSSGKNYLFIIGSAPKSQANLDEYFEWHVKTVSEMKNVLMPMHLAHHFREKHNIRIFWLDANEIFNENPIEDSVGNILMEKFLNTNKGCMIPLPMLGINKYMLSQNVVLQQLLAESTQVGSKTKTRKCKSTTSQPRSTIDKTKPCCSADTSHNENNRPLQNTGSQPLWEFFPVSSILSFFLNKPFQSTWPKDQDKYVGSIAYSHEENGETVGKNILVKLKNAAKFNLTHYQLYCQMLSQCQSIQSKILSKDSNIDRTHRNEIDEVKIVMPNELIRNCANVSAQNELDMADKTTVPQEVNFRVIGQTLASLVPLKHISKTNYVYVTEDSKHDFAELFFGLQDHKNVIYVESTCKFCKEKSLLMKDCSILHQFGVLQPLSNSFAIVNWLSDVCNKDMVKFLAMSLDHQDGDISLEARELFEKISSYVTPLENKEKDPLPEAETDELAQSHPEMIEPWHKRLPMLSDISTLGQELQLAKPPEPIRCAEEIKLNITELQKMPEDISSPHSNTNMKEISPRLPTYVEGDHNWKAEFFCWEDVVDFVSTQYEVCLNDDDVINQPSLLKEKASHILETMIQFFEKKGNKNIANEFDEILEQRVYVSASAIRNKNMSAEKTSLECMLQILLRMERYCYKSASSDILSSLMETILQLLRVISVTKSIEIMKKFMKETLVKYYSSSCGKILHDVFNDLMLPIPEVLETFSPELDDSFLEPISNMADIQQPNTDPFSVVSSVGSEESYESFTVNRQVKLRRTSHIKPMVTRQIAMPANKRKNAKSKTTKPNKSRPFQPIERKVSKVAKTSRSLPVSRTPRRRSKCQVSEEVIRVRRDLFASPSKSTRSKTRLSKPEPVMKAVEKPRRKTSVVDTPAAKQRLTALTRQRIRMRRSQEGSSGKDSLSETIIEESPMKPEEEPTLGFSSQTIVKKSPRHSIMLTRRHSFYGGGIKGKSRTVARAEVIQQHKEVAPPTPADKPSLIATKEKNNASMASPRSLLFSYSSSGKNNTVSVDGKTSTKSHHFRRKLNLLTDSPHNSFPKMSATPSSAVGLTDFASKNDAKKPSKVNRSVLKSQSKSATSEQPKVDPQSVNENSEQNMPSTPKQSKLCSASRTPSKSMQTTAVCDDVFVTPNKRPPQKNKLKTPTTPLESLPFSSYQRVEPATKPELQSIKLSADHVNPASELPKLRHGISLQTDEKIPLGDVLRSPPQLVAAGSTVCRRSPRFLKECKTESLPKIQSHGPIDKYVVRTPSPKLLGQSRKTPVSQSKRKPSPNGDHIRRWPRKKRISDNSSPGVIKKRRKREVFQRRNESTQTSRTDHQSETKVNSCGGESPDLGIWIVSDTNSNQRSQKVKPSDEVSPGVEVNQLFTGIPHSECKFKTNTIETPKKNLGPDILDEMGVYPLRDAGEVTTSAPFARWKSPRRRLKGTLFCPRLGSPTSTRRVPMVLLDDNQDQD</sequence>
<dbReference type="EMBL" id="CAWYQH010000035">
    <property type="protein sequence ID" value="CAK8676764.1"/>
    <property type="molecule type" value="Genomic_DNA"/>
</dbReference>
<feature type="domain" description="Treslin STD" evidence="3">
    <location>
        <begin position="704"/>
        <end position="857"/>
    </location>
</feature>
<organism evidence="4 5">
    <name type="scientific">Clavelina lepadiformis</name>
    <name type="common">Light-bulb sea squirt</name>
    <name type="synonym">Ascidia lepadiformis</name>
    <dbReference type="NCBI Taxonomy" id="159417"/>
    <lineage>
        <taxon>Eukaryota</taxon>
        <taxon>Metazoa</taxon>
        <taxon>Chordata</taxon>
        <taxon>Tunicata</taxon>
        <taxon>Ascidiacea</taxon>
        <taxon>Aplousobranchia</taxon>
        <taxon>Clavelinidae</taxon>
        <taxon>Clavelina</taxon>
    </lineage>
</organism>
<feature type="region of interest" description="Disordered" evidence="1">
    <location>
        <begin position="1215"/>
        <end position="1275"/>
    </location>
</feature>
<dbReference type="Pfam" id="PF21855">
    <property type="entry name" value="Treslin_STD"/>
    <property type="match status" value="1"/>
</dbReference>
<proteinExistence type="predicted"/>